<dbReference type="InterPro" id="IPR032675">
    <property type="entry name" value="LRR_dom_sf"/>
</dbReference>
<sequence length="480" mass="53308">MSAATMGAAMDPQTRSRLVHIPLEVLVRITYFISTTDLGNVRLSCKALERGLFNFFSHEFFRKKQFMASSASLQALIDISNHPTLSPVLKHVIIGADRPGERTSRTDQQNAALLELANADLANLLATGGLRDMLAEAFANLKNLETVDIRDFNSQSRNRDGLGTPWRSYGSTTLAASTNTVVAIKPRSNPDPYINQLFSAVTAALAVAKARPTSLEVLIRGADWRYAWGLFDSAFYISPRMEASIVPVLEGLRSLHLSLMLTGTAVTRPFIVQKFLSRTSNLTWLRLNFSRTTRSDSQHLLSWLALNEADNPPDSFDARPVPFRHLERLDLGGVETDAATIIKLVAKFAPTLTSLYLRRVCLFDSENRHRSTKVNPWASFLTALPRVPGTNLRVVDLSCIAHSFDGWRGNVSFKTTDSAPYSREWRCSTNLVTLDKAVAGAVEIMTADMPPEPSPDPMDEDTSEEDEDEDEDEDDENDDE</sequence>
<dbReference type="Gene3D" id="3.80.10.10">
    <property type="entry name" value="Ribonuclease Inhibitor"/>
    <property type="match status" value="1"/>
</dbReference>
<evidence type="ECO:0000259" key="2">
    <source>
        <dbReference type="PROSITE" id="PS50181"/>
    </source>
</evidence>
<accession>A0A446BG80</accession>
<evidence type="ECO:0000313" key="4">
    <source>
        <dbReference type="Proteomes" id="UP000289323"/>
    </source>
</evidence>
<evidence type="ECO:0000256" key="1">
    <source>
        <dbReference type="SAM" id="MobiDB-lite"/>
    </source>
</evidence>
<feature type="compositionally biased region" description="Acidic residues" evidence="1">
    <location>
        <begin position="457"/>
        <end position="480"/>
    </location>
</feature>
<feature type="domain" description="F-box" evidence="2">
    <location>
        <begin position="15"/>
        <end position="64"/>
    </location>
</feature>
<dbReference type="Proteomes" id="UP000289323">
    <property type="component" value="Unassembled WGS sequence"/>
</dbReference>
<dbReference type="InterPro" id="IPR001810">
    <property type="entry name" value="F-box_dom"/>
</dbReference>
<evidence type="ECO:0000313" key="3">
    <source>
        <dbReference type="EMBL" id="SPQ21433.1"/>
    </source>
</evidence>
<feature type="region of interest" description="Disordered" evidence="1">
    <location>
        <begin position="445"/>
        <end position="480"/>
    </location>
</feature>
<dbReference type="EMBL" id="OUUZ01000008">
    <property type="protein sequence ID" value="SPQ21433.1"/>
    <property type="molecule type" value="Genomic_DNA"/>
</dbReference>
<gene>
    <name evidence="3" type="ORF">TT172_LOCUS3852</name>
</gene>
<dbReference type="AlphaFoldDB" id="A0A446BG80"/>
<name>A0A446BG80_9PEZI</name>
<dbReference type="PROSITE" id="PS50181">
    <property type="entry name" value="FBOX"/>
    <property type="match status" value="1"/>
</dbReference>
<organism evidence="3 4">
    <name type="scientific">Thermothielavioides terrestris</name>
    <dbReference type="NCBI Taxonomy" id="2587410"/>
    <lineage>
        <taxon>Eukaryota</taxon>
        <taxon>Fungi</taxon>
        <taxon>Dikarya</taxon>
        <taxon>Ascomycota</taxon>
        <taxon>Pezizomycotina</taxon>
        <taxon>Sordariomycetes</taxon>
        <taxon>Sordariomycetidae</taxon>
        <taxon>Sordariales</taxon>
        <taxon>Chaetomiaceae</taxon>
        <taxon>Thermothielavioides</taxon>
    </lineage>
</organism>
<protein>
    <submittedName>
        <fullName evidence="3">E6e47be1-a289-4fcc-b74a-71620f9504f3</fullName>
    </submittedName>
</protein>
<proteinExistence type="predicted"/>
<reference evidence="3 4" key="1">
    <citation type="submission" date="2018-04" db="EMBL/GenBank/DDBJ databases">
        <authorList>
            <person name="Huttner S."/>
            <person name="Dainat J."/>
        </authorList>
    </citation>
    <scope>NUCLEOTIDE SEQUENCE [LARGE SCALE GENOMIC DNA]</scope>
</reference>
<dbReference type="SUPFAM" id="SSF52047">
    <property type="entry name" value="RNI-like"/>
    <property type="match status" value="1"/>
</dbReference>